<reference evidence="1 2" key="1">
    <citation type="journal article" date="2018" name="Mol. Biol. Evol.">
        <title>Broad Genomic Sampling Reveals a Smut Pathogenic Ancestry of the Fungal Clade Ustilaginomycotina.</title>
        <authorList>
            <person name="Kijpornyongpan T."/>
            <person name="Mondo S.J."/>
            <person name="Barry K."/>
            <person name="Sandor L."/>
            <person name="Lee J."/>
            <person name="Lipzen A."/>
            <person name="Pangilinan J."/>
            <person name="LaButti K."/>
            <person name="Hainaut M."/>
            <person name="Henrissat B."/>
            <person name="Grigoriev I.V."/>
            <person name="Spatafora J.W."/>
            <person name="Aime M.C."/>
        </authorList>
    </citation>
    <scope>NUCLEOTIDE SEQUENCE [LARGE SCALE GENOMIC DNA]</scope>
    <source>
        <strain evidence="1 2">MCA 4198</strain>
    </source>
</reference>
<evidence type="ECO:0000313" key="2">
    <source>
        <dbReference type="Proteomes" id="UP000245768"/>
    </source>
</evidence>
<name>A0A316YAE1_9BASI</name>
<dbReference type="AlphaFoldDB" id="A0A316YAE1"/>
<evidence type="ECO:0000313" key="1">
    <source>
        <dbReference type="EMBL" id="PWN86626.1"/>
    </source>
</evidence>
<dbReference type="RefSeq" id="XP_025373824.1">
    <property type="nucleotide sequence ID" value="XM_025525571.1"/>
</dbReference>
<gene>
    <name evidence="1" type="ORF">FA10DRAFT_55582</name>
</gene>
<sequence length="144" mass="15985">MPRLPKRAKERERERKRCAQRHKLIQAWPKLQASLVRTRSLAPGGGTPSTARFVGVAVAVVVDAGAKHTEMGNVTGRVALREDKIDAASRQAGAVASQCFVGFKNPRGCVHLTRRPRRESARWLAAREVDGRGVRRERRGSRTL</sequence>
<dbReference type="GeneID" id="37047487"/>
<proteinExistence type="predicted"/>
<organism evidence="1 2">
    <name type="scientific">Acaromyces ingoldii</name>
    <dbReference type="NCBI Taxonomy" id="215250"/>
    <lineage>
        <taxon>Eukaryota</taxon>
        <taxon>Fungi</taxon>
        <taxon>Dikarya</taxon>
        <taxon>Basidiomycota</taxon>
        <taxon>Ustilaginomycotina</taxon>
        <taxon>Exobasidiomycetes</taxon>
        <taxon>Exobasidiales</taxon>
        <taxon>Cryptobasidiaceae</taxon>
        <taxon>Acaromyces</taxon>
    </lineage>
</organism>
<protein>
    <submittedName>
        <fullName evidence="1">Uncharacterized protein</fullName>
    </submittedName>
</protein>
<accession>A0A316YAE1</accession>
<keyword evidence="2" id="KW-1185">Reference proteome</keyword>
<dbReference type="EMBL" id="KZ819644">
    <property type="protein sequence ID" value="PWN86626.1"/>
    <property type="molecule type" value="Genomic_DNA"/>
</dbReference>
<dbReference type="Proteomes" id="UP000245768">
    <property type="component" value="Unassembled WGS sequence"/>
</dbReference>
<dbReference type="InParanoid" id="A0A316YAE1"/>